<protein>
    <submittedName>
        <fullName evidence="4">Metalloprotease Fpp1</fullName>
    </submittedName>
</protein>
<name>A0ABQ3BGB8_9FLAO</name>
<dbReference type="Pfam" id="PF20009">
    <property type="entry name" value="GEVED"/>
    <property type="match status" value="1"/>
</dbReference>
<keyword evidence="4" id="KW-0482">Metalloprotease</keyword>
<dbReference type="Gene3D" id="3.40.390.10">
    <property type="entry name" value="Collagenase (Catalytic Domain)"/>
    <property type="match status" value="1"/>
</dbReference>
<evidence type="ECO:0000313" key="5">
    <source>
        <dbReference type="Proteomes" id="UP000615593"/>
    </source>
</evidence>
<dbReference type="GO" id="GO:0008237">
    <property type="term" value="F:metallopeptidase activity"/>
    <property type="evidence" value="ECO:0007669"/>
    <property type="project" value="UniProtKB-KW"/>
</dbReference>
<evidence type="ECO:0000259" key="3">
    <source>
        <dbReference type="Pfam" id="PF20009"/>
    </source>
</evidence>
<accession>A0ABQ3BGB8</accession>
<dbReference type="InterPro" id="IPR024079">
    <property type="entry name" value="MetalloPept_cat_dom_sf"/>
</dbReference>
<evidence type="ECO:0000313" key="4">
    <source>
        <dbReference type="EMBL" id="GGZ44082.1"/>
    </source>
</evidence>
<feature type="domain" description="GEVED" evidence="3">
    <location>
        <begin position="923"/>
        <end position="999"/>
    </location>
</feature>
<sequence>MNTNLHYVLGLFLFFLTFSISGQNNYWTETSKSNLTDLEKARRSSTPKNYSLYHLDIEAFKTALEDAPERGSLNGQAPVMISFPISDGHFEKFNVVSSSILEGELQEKYPNIRTYKATGIDDPTATMRFSVTQFGVHTMSLSGKRNAEYIDPFTIDGKNYIVYNRKDLNNNSQNFECLTDDVKLPSLEGNATNRMLDADDSTHRTYRLAQSCNAEYGNLFATPGNEVEAIQAQMTLTINRVNEIYERDLGITLIFVENNDELIYFGNISQDPWSGEFINTTQQVNDNTIGDNNYDLGHNFNTSGGGQAGCIGCVCQSGVKGGAFTGSPNPTGDAFDIDYVAHEMGHQFGGYHTMNTCSRSGDGTTEVEPASGSSIMGYAGICPVNVQSNSDAHFNFVTVRDITNNIKNGPSSSCPEEYTITNQAPIADAGEDYTIPASTAFVLEGSATDPDGTESLTYNWSQNDTEQAPGTGSPQPTWEVGPLYRSILPLDSPQRYLPNLQDVLDGDLTPTWEVTPSVSREMNFSFIVRDNGSGFSDGIGQTDSDLMTVTVNDQAGPFTVTSQNESNVTWYEGENQIVTWDVANTNTAPINATNVDIYLSTNAGQTFETTLASNVPNNGSATITVPLGTSTNNARLMVKASENIFYAVNQEEFNIETSSFFFTVDNLTNDVCAPNTAEYSFTYNTNNSFSGSTNFSAENLPAGLNATFNPSSGSSNDTEVTLTITGTENVDFGTYEFDITGNSGTESFSTSLSLGVFDSSLETPDLLTPNNGQTGVNQNPVLTWEELPNANTYQLQIASDEQFTAIIVDTETENNTYAFTESQLNTNYFWRVKAFNPCSETEFANFFEFQISDCSVCPAEGNLDFNTGTTLVNFNTINNPTPSNKENAYNDFTDISTQVVIGETYDMTININTDGNYICGTLVWIDWNQNCSFDDPGEEYDLGAALNVADGITNNSPLGITVPDDAALGETIMRVSTRYEVYPEACGIGFDGEVEDYTVIVTDELSTSSNELADSFAIYPNPNQGEFTVSLRSENPSPININVFDITGRKIFTQSYEYQHDFSQNLRLNQAQAGVYFVKVSNRNNNVTKKVIVE</sequence>
<dbReference type="Gene3D" id="2.60.40.10">
    <property type="entry name" value="Immunoglobulins"/>
    <property type="match status" value="2"/>
</dbReference>
<dbReference type="NCBIfam" id="TIGR04183">
    <property type="entry name" value="Por_Secre_tail"/>
    <property type="match status" value="1"/>
</dbReference>
<dbReference type="InterPro" id="IPR026444">
    <property type="entry name" value="Secre_tail"/>
</dbReference>
<organism evidence="4 5">
    <name type="scientific">Mesonia mobilis</name>
    <dbReference type="NCBI Taxonomy" id="369791"/>
    <lineage>
        <taxon>Bacteria</taxon>
        <taxon>Pseudomonadati</taxon>
        <taxon>Bacteroidota</taxon>
        <taxon>Flavobacteriia</taxon>
        <taxon>Flavobacteriales</taxon>
        <taxon>Flavobacteriaceae</taxon>
        <taxon>Mesonia</taxon>
    </lineage>
</organism>
<keyword evidence="4" id="KW-0378">Hydrolase</keyword>
<keyword evidence="4" id="KW-0645">Protease</keyword>
<dbReference type="EMBL" id="BMWY01000001">
    <property type="protein sequence ID" value="GGZ44082.1"/>
    <property type="molecule type" value="Genomic_DNA"/>
</dbReference>
<comment type="caution">
    <text evidence="4">The sequence shown here is derived from an EMBL/GenBank/DDBJ whole genome shotgun (WGS) entry which is preliminary data.</text>
</comment>
<dbReference type="RefSeq" id="WP_027884810.1">
    <property type="nucleotide sequence ID" value="NZ_BMWY01000001.1"/>
</dbReference>
<keyword evidence="1" id="KW-0732">Signal</keyword>
<reference evidence="5" key="1">
    <citation type="journal article" date="2019" name="Int. J. Syst. Evol. Microbiol.">
        <title>The Global Catalogue of Microorganisms (GCM) 10K type strain sequencing project: providing services to taxonomists for standard genome sequencing and annotation.</title>
        <authorList>
            <consortium name="The Broad Institute Genomics Platform"/>
            <consortium name="The Broad Institute Genome Sequencing Center for Infectious Disease"/>
            <person name="Wu L."/>
            <person name="Ma J."/>
        </authorList>
    </citation>
    <scope>NUCLEOTIDE SEQUENCE [LARGE SCALE GENOMIC DNA]</scope>
    <source>
        <strain evidence="5">KCTC 12708</strain>
    </source>
</reference>
<proteinExistence type="predicted"/>
<gene>
    <name evidence="4" type="primary">fpp1</name>
    <name evidence="4" type="ORF">GCM10008088_01330</name>
</gene>
<dbReference type="Proteomes" id="UP000615593">
    <property type="component" value="Unassembled WGS sequence"/>
</dbReference>
<evidence type="ECO:0000259" key="2">
    <source>
        <dbReference type="Pfam" id="PF18962"/>
    </source>
</evidence>
<dbReference type="SUPFAM" id="SSF55486">
    <property type="entry name" value="Metalloproteases ('zincins'), catalytic domain"/>
    <property type="match status" value="1"/>
</dbReference>
<keyword evidence="5" id="KW-1185">Reference proteome</keyword>
<evidence type="ECO:0000256" key="1">
    <source>
        <dbReference type="ARBA" id="ARBA00022729"/>
    </source>
</evidence>
<feature type="domain" description="Secretion system C-terminal sorting" evidence="2">
    <location>
        <begin position="1018"/>
        <end position="1093"/>
    </location>
</feature>
<dbReference type="InterPro" id="IPR045474">
    <property type="entry name" value="GEVED"/>
</dbReference>
<dbReference type="GeneID" id="94367775"/>
<dbReference type="Pfam" id="PF13583">
    <property type="entry name" value="Reprolysin_4"/>
    <property type="match status" value="1"/>
</dbReference>
<dbReference type="InterPro" id="IPR013783">
    <property type="entry name" value="Ig-like_fold"/>
</dbReference>
<dbReference type="Pfam" id="PF18962">
    <property type="entry name" value="Por_Secre_tail"/>
    <property type="match status" value="1"/>
</dbReference>